<comment type="caution">
    <text evidence="3">The sequence shown here is derived from an EMBL/GenBank/DDBJ whole genome shotgun (WGS) entry which is preliminary data.</text>
</comment>
<proteinExistence type="inferred from homology"/>
<dbReference type="OrthoDB" id="1735925at2759"/>
<dbReference type="GO" id="GO:0042026">
    <property type="term" value="P:protein refolding"/>
    <property type="evidence" value="ECO:0007669"/>
    <property type="project" value="InterPro"/>
</dbReference>
<dbReference type="Proteomes" id="UP000626092">
    <property type="component" value="Unassembled WGS sequence"/>
</dbReference>
<comment type="similarity">
    <text evidence="1">Belongs to the chaperonin (HSP60) family.</text>
</comment>
<organism evidence="3 4">
    <name type="scientific">Rhododendron simsii</name>
    <name type="common">Sims's rhododendron</name>
    <dbReference type="NCBI Taxonomy" id="118357"/>
    <lineage>
        <taxon>Eukaryota</taxon>
        <taxon>Viridiplantae</taxon>
        <taxon>Streptophyta</taxon>
        <taxon>Embryophyta</taxon>
        <taxon>Tracheophyta</taxon>
        <taxon>Spermatophyta</taxon>
        <taxon>Magnoliopsida</taxon>
        <taxon>eudicotyledons</taxon>
        <taxon>Gunneridae</taxon>
        <taxon>Pentapetalae</taxon>
        <taxon>asterids</taxon>
        <taxon>Ericales</taxon>
        <taxon>Ericaceae</taxon>
        <taxon>Ericoideae</taxon>
        <taxon>Rhodoreae</taxon>
        <taxon>Rhododendron</taxon>
    </lineage>
</organism>
<dbReference type="Gene3D" id="3.50.7.10">
    <property type="entry name" value="GroEL"/>
    <property type="match status" value="1"/>
</dbReference>
<protein>
    <submittedName>
        <fullName evidence="3">Uncharacterized protein</fullName>
    </submittedName>
</protein>
<dbReference type="InterPro" id="IPR001844">
    <property type="entry name" value="Cpn60/GroEL"/>
</dbReference>
<accession>A0A834LSA5</accession>
<name>A0A834LSA5_RHOSS</name>
<sequence length="263" mass="28767">MWDTLRAREERIPGFCLVVVVDAFSRTLICFEKYTVLGLAWNDFDVRGGYPILIIAEDIEQEALATLDMNKLRGALKLAAMKAPGFGERASTLTTFPLIGNFVFLKIATVIRDELGLTLDNADKEVIGMVLREGDLGRIVILIPPDLMRILIECGAGSFDAVIDKGLLNICPLSIQCHSNSCLNAATMLEEVGRYDGIKSNIRHLSHSVTFFFLDLFKYPLASPSLLSPADLRAVKSKLAIARITLNPSGVATLSAKCYGGED</sequence>
<dbReference type="PANTHER" id="PTHR45633">
    <property type="entry name" value="60 KDA HEAT SHOCK PROTEIN, MITOCHONDRIAL"/>
    <property type="match status" value="1"/>
</dbReference>
<evidence type="ECO:0000313" key="4">
    <source>
        <dbReference type="Proteomes" id="UP000626092"/>
    </source>
</evidence>
<keyword evidence="2" id="KW-0143">Chaperone</keyword>
<dbReference type="InterPro" id="IPR027409">
    <property type="entry name" value="GroEL-like_apical_dom_sf"/>
</dbReference>
<gene>
    <name evidence="3" type="ORF">RHSIM_Rhsim03G0100600</name>
</gene>
<dbReference type="AlphaFoldDB" id="A0A834LSA5"/>
<dbReference type="GO" id="GO:0140662">
    <property type="term" value="F:ATP-dependent protein folding chaperone"/>
    <property type="evidence" value="ECO:0007669"/>
    <property type="project" value="InterPro"/>
</dbReference>
<reference evidence="3" key="1">
    <citation type="submission" date="2019-11" db="EMBL/GenBank/DDBJ databases">
        <authorList>
            <person name="Liu Y."/>
            <person name="Hou J."/>
            <person name="Li T.-Q."/>
            <person name="Guan C.-H."/>
            <person name="Wu X."/>
            <person name="Wu H.-Z."/>
            <person name="Ling F."/>
            <person name="Zhang R."/>
            <person name="Shi X.-G."/>
            <person name="Ren J.-P."/>
            <person name="Chen E.-F."/>
            <person name="Sun J.-M."/>
        </authorList>
    </citation>
    <scope>NUCLEOTIDE SEQUENCE</scope>
    <source>
        <strain evidence="3">Adult_tree_wgs_1</strain>
        <tissue evidence="3">Leaves</tissue>
    </source>
</reference>
<keyword evidence="4" id="KW-1185">Reference proteome</keyword>
<evidence type="ECO:0000256" key="2">
    <source>
        <dbReference type="ARBA" id="ARBA00023186"/>
    </source>
</evidence>
<evidence type="ECO:0000313" key="3">
    <source>
        <dbReference type="EMBL" id="KAF7148407.1"/>
    </source>
</evidence>
<dbReference type="SUPFAM" id="SSF52029">
    <property type="entry name" value="GroEL apical domain-like"/>
    <property type="match status" value="1"/>
</dbReference>
<dbReference type="EMBL" id="WJXA01000003">
    <property type="protein sequence ID" value="KAF7148407.1"/>
    <property type="molecule type" value="Genomic_DNA"/>
</dbReference>
<evidence type="ECO:0000256" key="1">
    <source>
        <dbReference type="ARBA" id="ARBA00006607"/>
    </source>
</evidence>